<evidence type="ECO:0000256" key="2">
    <source>
        <dbReference type="ARBA" id="ARBA00023163"/>
    </source>
</evidence>
<sequence length="326" mass="36655">MMSTRKFGYRLTTDEPRSCRALSDGRVRLQLPEELGHCYSECVELEQGFLLGRLHYHPSRSLVEESNGPHAGRVIVVTVGLQGQSAYQGRESSDLLFKAGHTTVTAFRSLRGERHYQEDESVSQLRLVISEAALNKYVGPERATHLLDCVGLHRLSFQASSQATMAHAAALARYMQPCSPEQPIHNHRLNLQIHALSLLAEQFNRLAPPDAAKGAPLSVDDIQRVEQARNLLSSQLDQQITVEYLATTVGINEHKLKEGFRYLYDNTPIGLLLELRMRKAYTLLESGQQVAQAAWQVGYKYPNNFSVAFTRYFGRSPKSIFGNKRT</sequence>
<dbReference type="PANTHER" id="PTHR47893:SF1">
    <property type="entry name" value="REGULATORY PROTEIN PCHR"/>
    <property type="match status" value="1"/>
</dbReference>
<dbReference type="EMBL" id="BMZN01000004">
    <property type="protein sequence ID" value="GHC53103.1"/>
    <property type="molecule type" value="Genomic_DNA"/>
</dbReference>
<evidence type="ECO:0000256" key="1">
    <source>
        <dbReference type="ARBA" id="ARBA00023015"/>
    </source>
</evidence>
<dbReference type="InterPro" id="IPR053142">
    <property type="entry name" value="PchR_regulatory_protein"/>
</dbReference>
<organism evidence="4 5">
    <name type="scientific">Alcaligenes pakistanensis</name>
    <dbReference type="NCBI Taxonomy" id="1482717"/>
    <lineage>
        <taxon>Bacteria</taxon>
        <taxon>Pseudomonadati</taxon>
        <taxon>Pseudomonadota</taxon>
        <taxon>Betaproteobacteria</taxon>
        <taxon>Burkholderiales</taxon>
        <taxon>Alcaligenaceae</taxon>
        <taxon>Alcaligenes</taxon>
    </lineage>
</organism>
<dbReference type="Pfam" id="PF12833">
    <property type="entry name" value="HTH_18"/>
    <property type="match status" value="1"/>
</dbReference>
<dbReference type="GO" id="GO:0003700">
    <property type="term" value="F:DNA-binding transcription factor activity"/>
    <property type="evidence" value="ECO:0007669"/>
    <property type="project" value="InterPro"/>
</dbReference>
<proteinExistence type="predicted"/>
<dbReference type="PANTHER" id="PTHR47893">
    <property type="entry name" value="REGULATORY PROTEIN PCHR"/>
    <property type="match status" value="1"/>
</dbReference>
<keyword evidence="1" id="KW-0805">Transcription regulation</keyword>
<protein>
    <recommendedName>
        <fullName evidence="3">HTH araC/xylS-type domain-containing protein</fullName>
    </recommendedName>
</protein>
<name>A0A8H9IIV1_9BURK</name>
<dbReference type="InterPro" id="IPR009057">
    <property type="entry name" value="Homeodomain-like_sf"/>
</dbReference>
<accession>A0A8H9IIV1</accession>
<comment type="caution">
    <text evidence="4">The sequence shown here is derived from an EMBL/GenBank/DDBJ whole genome shotgun (WGS) entry which is preliminary data.</text>
</comment>
<gene>
    <name evidence="4" type="ORF">GCM10010096_26630</name>
</gene>
<dbReference type="PROSITE" id="PS01124">
    <property type="entry name" value="HTH_ARAC_FAMILY_2"/>
    <property type="match status" value="1"/>
</dbReference>
<reference evidence="5" key="1">
    <citation type="journal article" date="2019" name="Int. J. Syst. Evol. Microbiol.">
        <title>The Global Catalogue of Microorganisms (GCM) 10K type strain sequencing project: providing services to taxonomists for standard genome sequencing and annotation.</title>
        <authorList>
            <consortium name="The Broad Institute Genomics Platform"/>
            <consortium name="The Broad Institute Genome Sequencing Center for Infectious Disease"/>
            <person name="Wu L."/>
            <person name="Ma J."/>
        </authorList>
    </citation>
    <scope>NUCLEOTIDE SEQUENCE [LARGE SCALE GENOMIC DNA]</scope>
    <source>
        <strain evidence="5">KCTC 42083</strain>
    </source>
</reference>
<dbReference type="GO" id="GO:0043565">
    <property type="term" value="F:sequence-specific DNA binding"/>
    <property type="evidence" value="ECO:0007669"/>
    <property type="project" value="InterPro"/>
</dbReference>
<evidence type="ECO:0000313" key="5">
    <source>
        <dbReference type="Proteomes" id="UP000608923"/>
    </source>
</evidence>
<dbReference type="SMART" id="SM00342">
    <property type="entry name" value="HTH_ARAC"/>
    <property type="match status" value="1"/>
</dbReference>
<dbReference type="AlphaFoldDB" id="A0A8H9IIV1"/>
<evidence type="ECO:0000259" key="3">
    <source>
        <dbReference type="PROSITE" id="PS01124"/>
    </source>
</evidence>
<dbReference type="Proteomes" id="UP000608923">
    <property type="component" value="Unassembled WGS sequence"/>
</dbReference>
<keyword evidence="5" id="KW-1185">Reference proteome</keyword>
<dbReference type="Gene3D" id="1.10.10.60">
    <property type="entry name" value="Homeodomain-like"/>
    <property type="match status" value="1"/>
</dbReference>
<keyword evidence="2" id="KW-0804">Transcription</keyword>
<feature type="domain" description="HTH araC/xylS-type" evidence="3">
    <location>
        <begin position="226"/>
        <end position="323"/>
    </location>
</feature>
<evidence type="ECO:0000313" key="4">
    <source>
        <dbReference type="EMBL" id="GHC53103.1"/>
    </source>
</evidence>
<dbReference type="InterPro" id="IPR018060">
    <property type="entry name" value="HTH_AraC"/>
</dbReference>
<dbReference type="SUPFAM" id="SSF46689">
    <property type="entry name" value="Homeodomain-like"/>
    <property type="match status" value="1"/>
</dbReference>